<reference evidence="3 4" key="1">
    <citation type="submission" date="2024-03" db="EMBL/GenBank/DDBJ databases">
        <title>High-quality draft genome sequence of Oceanobacter sp. wDCs-4.</title>
        <authorList>
            <person name="Dong C."/>
        </authorList>
    </citation>
    <scope>NUCLEOTIDE SEQUENCE [LARGE SCALE GENOMIC DNA]</scope>
    <source>
        <strain evidence="4">wDCs-4</strain>
    </source>
</reference>
<gene>
    <name evidence="3" type="ORF">WG929_14095</name>
</gene>
<evidence type="ECO:0000256" key="2">
    <source>
        <dbReference type="SAM" id="Phobius"/>
    </source>
</evidence>
<feature type="transmembrane region" description="Helical" evidence="2">
    <location>
        <begin position="29"/>
        <end position="54"/>
    </location>
</feature>
<proteinExistence type="predicted"/>
<feature type="transmembrane region" description="Helical" evidence="2">
    <location>
        <begin position="74"/>
        <end position="107"/>
    </location>
</feature>
<protein>
    <recommendedName>
        <fullName evidence="5">Transmembrane protein</fullName>
    </recommendedName>
</protein>
<keyword evidence="2" id="KW-1133">Transmembrane helix</keyword>
<keyword evidence="2" id="KW-0812">Transmembrane</keyword>
<name>A0ABW8NKQ1_9GAMM</name>
<evidence type="ECO:0000313" key="3">
    <source>
        <dbReference type="EMBL" id="MFK4753543.1"/>
    </source>
</evidence>
<keyword evidence="4" id="KW-1185">Reference proteome</keyword>
<evidence type="ECO:0000313" key="4">
    <source>
        <dbReference type="Proteomes" id="UP001620597"/>
    </source>
</evidence>
<keyword evidence="2" id="KW-0472">Membrane</keyword>
<evidence type="ECO:0000256" key="1">
    <source>
        <dbReference type="SAM" id="MobiDB-lite"/>
    </source>
</evidence>
<dbReference type="Proteomes" id="UP001620597">
    <property type="component" value="Unassembled WGS sequence"/>
</dbReference>
<organism evidence="3 4">
    <name type="scientific">Oceanobacter antarcticus</name>
    <dbReference type="NCBI Taxonomy" id="3133425"/>
    <lineage>
        <taxon>Bacteria</taxon>
        <taxon>Pseudomonadati</taxon>
        <taxon>Pseudomonadota</taxon>
        <taxon>Gammaproteobacteria</taxon>
        <taxon>Oceanospirillales</taxon>
        <taxon>Oceanospirillaceae</taxon>
        <taxon>Oceanobacter</taxon>
    </lineage>
</organism>
<accession>A0ABW8NKQ1</accession>
<evidence type="ECO:0008006" key="5">
    <source>
        <dbReference type="Google" id="ProtNLM"/>
    </source>
</evidence>
<sequence>MSGFPNQPATKPPGSPLSPQDDNAKTQALIAYCLLGAGYFTGLFWVIGGVWAMVKIGDFRGSLFEDHFVNIIKVFWWGMGMMVIGIVTTFIVIGWLILLGTFIWTVFKIVKGLSQLTSNRAYADQG</sequence>
<feature type="region of interest" description="Disordered" evidence="1">
    <location>
        <begin position="1"/>
        <end position="21"/>
    </location>
</feature>
<dbReference type="RefSeq" id="WP_416206570.1">
    <property type="nucleotide sequence ID" value="NZ_JBBKTX010000017.1"/>
</dbReference>
<dbReference type="EMBL" id="JBBKTX010000017">
    <property type="protein sequence ID" value="MFK4753543.1"/>
    <property type="molecule type" value="Genomic_DNA"/>
</dbReference>
<comment type="caution">
    <text evidence="3">The sequence shown here is derived from an EMBL/GenBank/DDBJ whole genome shotgun (WGS) entry which is preliminary data.</text>
</comment>